<sequence>MRNYLLSLLFSLPLLLSAQQQQEWVLVNIPVACIREGSSHASEMSSQSIMGTPMKVLEDNGSEWLKLEGPDGYTGYMNISSVKRLSDTEMQNWKNSSRLAVTSMSEVKVIRDTLISSPRNTVTELVNGSIVNGKKSRGRFSHVTLPDGRDGWVSTDCVSSIEDWASQPFEAQKILDRCYYLYGAPYLWGACSTKSVDCSGLVRVAYYGNGILTLRDARQQINIGRRIEPEDISSLRPADLLFFSATPDGRISHVALYDSEGKYIHSSGRVKCNYMRADDSDFSARVYRGASRIEGEISSEGIWQIINHPWYF</sequence>
<dbReference type="EMBL" id="SJSA01000002">
    <property type="protein sequence ID" value="TGG36672.1"/>
    <property type="molecule type" value="Genomic_DNA"/>
</dbReference>
<gene>
    <name evidence="7" type="ORF">EZ315_12615</name>
</gene>
<keyword evidence="5" id="KW-0732">Signal</keyword>
<dbReference type="InterPro" id="IPR051202">
    <property type="entry name" value="Peptidase_C40"/>
</dbReference>
<dbReference type="GeneID" id="82150636"/>
<evidence type="ECO:0000256" key="1">
    <source>
        <dbReference type="ARBA" id="ARBA00007074"/>
    </source>
</evidence>
<evidence type="ECO:0000256" key="3">
    <source>
        <dbReference type="ARBA" id="ARBA00022801"/>
    </source>
</evidence>
<dbReference type="PROSITE" id="PS51935">
    <property type="entry name" value="NLPC_P60"/>
    <property type="match status" value="1"/>
</dbReference>
<feature type="domain" description="NlpC/P60" evidence="6">
    <location>
        <begin position="167"/>
        <end position="294"/>
    </location>
</feature>
<dbReference type="Pfam" id="PF00877">
    <property type="entry name" value="NLPC_P60"/>
    <property type="match status" value="1"/>
</dbReference>
<dbReference type="RefSeq" id="WP_135472387.1">
    <property type="nucleotide sequence ID" value="NZ_CASJDB010000055.1"/>
</dbReference>
<dbReference type="AlphaFoldDB" id="A0A4Z0V0N3"/>
<dbReference type="Proteomes" id="UP000297635">
    <property type="component" value="Unassembled WGS sequence"/>
</dbReference>
<dbReference type="Gene3D" id="3.90.1720.10">
    <property type="entry name" value="endopeptidase domain like (from Nostoc punctiforme)"/>
    <property type="match status" value="1"/>
</dbReference>
<evidence type="ECO:0000259" key="6">
    <source>
        <dbReference type="PROSITE" id="PS51935"/>
    </source>
</evidence>
<dbReference type="Pfam" id="PF18348">
    <property type="entry name" value="SH3_16"/>
    <property type="match status" value="1"/>
</dbReference>
<dbReference type="InterPro" id="IPR041382">
    <property type="entry name" value="SH3_16"/>
</dbReference>
<dbReference type="InterPro" id="IPR000064">
    <property type="entry name" value="NLP_P60_dom"/>
</dbReference>
<dbReference type="SUPFAM" id="SSF54001">
    <property type="entry name" value="Cysteine proteinases"/>
    <property type="match status" value="1"/>
</dbReference>
<keyword evidence="2" id="KW-0645">Protease</keyword>
<dbReference type="PANTHER" id="PTHR47053">
    <property type="entry name" value="MUREIN DD-ENDOPEPTIDASE MEPH-RELATED"/>
    <property type="match status" value="1"/>
</dbReference>
<evidence type="ECO:0000256" key="5">
    <source>
        <dbReference type="SAM" id="SignalP"/>
    </source>
</evidence>
<comment type="similarity">
    <text evidence="1">Belongs to the peptidase C40 family.</text>
</comment>
<protein>
    <recommendedName>
        <fullName evidence="6">NlpC/P60 domain-containing protein</fullName>
    </recommendedName>
</protein>
<feature type="signal peptide" evidence="5">
    <location>
        <begin position="1"/>
        <end position="18"/>
    </location>
</feature>
<proteinExistence type="inferred from homology"/>
<dbReference type="InterPro" id="IPR038765">
    <property type="entry name" value="Papain-like_cys_pep_sf"/>
</dbReference>
<keyword evidence="3" id="KW-0378">Hydrolase</keyword>
<name>A0A4Z0V0N3_9BACT</name>
<dbReference type="Gene3D" id="2.30.30.40">
    <property type="entry name" value="SH3 Domains"/>
    <property type="match status" value="2"/>
</dbReference>
<feature type="chain" id="PRO_5021242512" description="NlpC/P60 domain-containing protein" evidence="5">
    <location>
        <begin position="19"/>
        <end position="312"/>
    </location>
</feature>
<keyword evidence="8" id="KW-1185">Reference proteome</keyword>
<comment type="caution">
    <text evidence="7">The sequence shown here is derived from an EMBL/GenBank/DDBJ whole genome shotgun (WGS) entry which is preliminary data.</text>
</comment>
<dbReference type="PANTHER" id="PTHR47053:SF1">
    <property type="entry name" value="MUREIN DD-ENDOPEPTIDASE MEPH-RELATED"/>
    <property type="match status" value="1"/>
</dbReference>
<keyword evidence="4" id="KW-0788">Thiol protease</keyword>
<dbReference type="GO" id="GO:0008234">
    <property type="term" value="F:cysteine-type peptidase activity"/>
    <property type="evidence" value="ECO:0007669"/>
    <property type="project" value="UniProtKB-KW"/>
</dbReference>
<evidence type="ECO:0000313" key="7">
    <source>
        <dbReference type="EMBL" id="TGG36672.1"/>
    </source>
</evidence>
<evidence type="ECO:0000256" key="2">
    <source>
        <dbReference type="ARBA" id="ARBA00022670"/>
    </source>
</evidence>
<organism evidence="7 8">
    <name type="scientific">Duncaniella freteri</name>
    <dbReference type="NCBI Taxonomy" id="2530391"/>
    <lineage>
        <taxon>Bacteria</taxon>
        <taxon>Pseudomonadati</taxon>
        <taxon>Bacteroidota</taxon>
        <taxon>Bacteroidia</taxon>
        <taxon>Bacteroidales</taxon>
        <taxon>Muribaculaceae</taxon>
        <taxon>Duncaniella</taxon>
    </lineage>
</organism>
<dbReference type="GO" id="GO:0006508">
    <property type="term" value="P:proteolysis"/>
    <property type="evidence" value="ECO:0007669"/>
    <property type="project" value="UniProtKB-KW"/>
</dbReference>
<evidence type="ECO:0000256" key="4">
    <source>
        <dbReference type="ARBA" id="ARBA00022807"/>
    </source>
</evidence>
<evidence type="ECO:0000313" key="8">
    <source>
        <dbReference type="Proteomes" id="UP000297635"/>
    </source>
</evidence>
<reference evidence="7 8" key="1">
    <citation type="submission" date="2019-02" db="EMBL/GenBank/DDBJ databases">
        <title>Isolation and identification of novel species under the genus Muribaculum.</title>
        <authorList>
            <person name="Miyake S."/>
            <person name="Ding Y."/>
            <person name="Low A."/>
            <person name="Soh M."/>
            <person name="Seedorf H."/>
        </authorList>
    </citation>
    <scope>NUCLEOTIDE SEQUENCE [LARGE SCALE GENOMIC DNA]</scope>
    <source>
        <strain evidence="7 8">TLL-A3</strain>
    </source>
</reference>
<accession>A0A4Z0V0N3</accession>